<dbReference type="Proteomes" id="UP001385951">
    <property type="component" value="Unassembled WGS sequence"/>
</dbReference>
<evidence type="ECO:0000259" key="6">
    <source>
        <dbReference type="SMART" id="SM01238"/>
    </source>
</evidence>
<protein>
    <recommendedName>
        <fullName evidence="4">Small ribosomal subunit protein mS41</fullName>
    </recommendedName>
</protein>
<evidence type="ECO:0000256" key="4">
    <source>
        <dbReference type="ARBA" id="ARBA00035129"/>
    </source>
</evidence>
<dbReference type="PANTHER" id="PTHR28235:SF1">
    <property type="entry name" value="SMALL RIBOSOMAL SUBUNIT PROTEIN MS41"/>
    <property type="match status" value="1"/>
</dbReference>
<dbReference type="InterPro" id="IPR019083">
    <property type="entry name" value="SAM_Ribosomal_mS41"/>
</dbReference>
<dbReference type="AlphaFoldDB" id="A0AAW0GIF2"/>
<dbReference type="SMART" id="SM01238">
    <property type="entry name" value="IGR"/>
    <property type="match status" value="1"/>
</dbReference>
<gene>
    <name evidence="7" type="ORF">QCA50_006662</name>
</gene>
<evidence type="ECO:0000256" key="1">
    <source>
        <dbReference type="ARBA" id="ARBA00004173"/>
    </source>
</evidence>
<name>A0AAW0GIF2_9APHY</name>
<evidence type="ECO:0000313" key="8">
    <source>
        <dbReference type="Proteomes" id="UP001385951"/>
    </source>
</evidence>
<comment type="caution">
    <text evidence="7">The sequence shown here is derived from an EMBL/GenBank/DDBJ whole genome shotgun (WGS) entry which is preliminary data.</text>
</comment>
<proteinExistence type="inferred from homology"/>
<accession>A0AAW0GIF2</accession>
<dbReference type="EMBL" id="JASBNA010000007">
    <property type="protein sequence ID" value="KAK7690018.1"/>
    <property type="molecule type" value="Genomic_DNA"/>
</dbReference>
<comment type="subcellular location">
    <subcellularLocation>
        <location evidence="1">Mitochondrion</location>
    </subcellularLocation>
</comment>
<reference evidence="7 8" key="1">
    <citation type="submission" date="2022-09" db="EMBL/GenBank/DDBJ databases">
        <authorList>
            <person name="Palmer J.M."/>
        </authorList>
    </citation>
    <scope>NUCLEOTIDE SEQUENCE [LARGE SCALE GENOMIC DNA]</scope>
    <source>
        <strain evidence="7 8">DSM 7382</strain>
    </source>
</reference>
<evidence type="ECO:0000256" key="3">
    <source>
        <dbReference type="ARBA" id="ARBA00023128"/>
    </source>
</evidence>
<dbReference type="Pfam" id="PF09597">
    <property type="entry name" value="SAM_Ribosomal_mS41"/>
    <property type="match status" value="1"/>
</dbReference>
<evidence type="ECO:0000313" key="7">
    <source>
        <dbReference type="EMBL" id="KAK7690018.1"/>
    </source>
</evidence>
<sequence>MSSVLSSRIQNSVPRLVRTLVNKAEFRPVPSARDSIASPTDFLKAIGRSSETKLEAPEKWEDFWRLDGNALKKANIPVTDRRYILWSMQKYRLGEAPEDFAHPPKPKKKIRGRGPAVQFGKRIRSRRL</sequence>
<organism evidence="7 8">
    <name type="scientific">Cerrena zonata</name>
    <dbReference type="NCBI Taxonomy" id="2478898"/>
    <lineage>
        <taxon>Eukaryota</taxon>
        <taxon>Fungi</taxon>
        <taxon>Dikarya</taxon>
        <taxon>Basidiomycota</taxon>
        <taxon>Agaricomycotina</taxon>
        <taxon>Agaricomycetes</taxon>
        <taxon>Polyporales</taxon>
        <taxon>Cerrenaceae</taxon>
        <taxon>Cerrena</taxon>
    </lineage>
</organism>
<evidence type="ECO:0000256" key="5">
    <source>
        <dbReference type="SAM" id="MobiDB-lite"/>
    </source>
</evidence>
<keyword evidence="3" id="KW-0496">Mitochondrion</keyword>
<evidence type="ECO:0000256" key="2">
    <source>
        <dbReference type="ARBA" id="ARBA00010492"/>
    </source>
</evidence>
<dbReference type="InterPro" id="IPR039603">
    <property type="entry name" value="Ribosomal_mS41"/>
</dbReference>
<feature type="region of interest" description="Disordered" evidence="5">
    <location>
        <begin position="97"/>
        <end position="128"/>
    </location>
</feature>
<comment type="similarity">
    <text evidence="2">Belongs to the mitochondrion-specific ribosomal protein mS41 family.</text>
</comment>
<dbReference type="PANTHER" id="PTHR28235">
    <property type="entry name" value="PROTEIN FYV4, MITOCHONDRIAL"/>
    <property type="match status" value="1"/>
</dbReference>
<keyword evidence="8" id="KW-1185">Reference proteome</keyword>
<dbReference type="GO" id="GO:0005739">
    <property type="term" value="C:mitochondrion"/>
    <property type="evidence" value="ECO:0007669"/>
    <property type="project" value="UniProtKB-SubCell"/>
</dbReference>
<feature type="domain" description="Small ribosomal subunit protein mS41 SAM" evidence="6">
    <location>
        <begin position="39"/>
        <end position="94"/>
    </location>
</feature>